<sequence>MNGLTPGNIDENNINALLACIAFQELSLSHLINAEGEKIQYAVGTLPGLTPPAGSIAELLEVNNSVQSVLNCTFLNELALLAQLQCLLIPSGITGTTCCFPFGSTGATGATGDTGATGS</sequence>
<protein>
    <recommendedName>
        <fullName evidence="3">Collagen-like protein</fullName>
    </recommendedName>
</protein>
<dbReference type="EMBL" id="JTHP01000083">
    <property type="protein sequence ID" value="KJD42817.1"/>
    <property type="molecule type" value="Genomic_DNA"/>
</dbReference>
<accession>A0A0D7WYJ3</accession>
<evidence type="ECO:0000313" key="1">
    <source>
        <dbReference type="EMBL" id="KJD42817.1"/>
    </source>
</evidence>
<organism evidence="1 2">
    <name type="scientific">Paenibacillus terrae</name>
    <dbReference type="NCBI Taxonomy" id="159743"/>
    <lineage>
        <taxon>Bacteria</taxon>
        <taxon>Bacillati</taxon>
        <taxon>Bacillota</taxon>
        <taxon>Bacilli</taxon>
        <taxon>Bacillales</taxon>
        <taxon>Paenibacillaceae</taxon>
        <taxon>Paenibacillus</taxon>
    </lineage>
</organism>
<proteinExistence type="predicted"/>
<evidence type="ECO:0008006" key="3">
    <source>
        <dbReference type="Google" id="ProtNLM"/>
    </source>
</evidence>
<dbReference type="Pfam" id="PF26595">
    <property type="entry name" value="A_ENA"/>
    <property type="match status" value="1"/>
</dbReference>
<reference evidence="1 2" key="1">
    <citation type="submission" date="2014-11" db="EMBL/GenBank/DDBJ databases">
        <title>Draft Genome Sequences of Paenibacillus polymyxa NRRL B-30509 and Paenibacillus terrae NRRL B-30644, Strains from a Poultry Environment that Produce Tridecaptin A and Paenicidins.</title>
        <authorList>
            <person name="van Belkum M.J."/>
            <person name="Lohans C.T."/>
            <person name="Vederas J.C."/>
        </authorList>
    </citation>
    <scope>NUCLEOTIDE SEQUENCE [LARGE SCALE GENOMIC DNA]</scope>
    <source>
        <strain evidence="1 2">NRRL B-30644</strain>
    </source>
</reference>
<dbReference type="InterPro" id="IPR058705">
    <property type="entry name" value="A_ENA"/>
</dbReference>
<feature type="non-terminal residue" evidence="1">
    <location>
        <position position="119"/>
    </location>
</feature>
<dbReference type="AlphaFoldDB" id="A0A0D7WYJ3"/>
<evidence type="ECO:0000313" key="2">
    <source>
        <dbReference type="Proteomes" id="UP000032534"/>
    </source>
</evidence>
<keyword evidence="2" id="KW-1185">Reference proteome</keyword>
<gene>
    <name evidence="1" type="ORF">QD47_26030</name>
</gene>
<comment type="caution">
    <text evidence="1">The sequence shown here is derived from an EMBL/GenBank/DDBJ whole genome shotgun (WGS) entry which is preliminary data.</text>
</comment>
<dbReference type="Proteomes" id="UP000032534">
    <property type="component" value="Unassembled WGS sequence"/>
</dbReference>
<dbReference type="PATRIC" id="fig|159743.3.peg.5775"/>
<name>A0A0D7WYJ3_9BACL</name>